<dbReference type="GO" id="GO:0015628">
    <property type="term" value="P:protein secretion by the type II secretion system"/>
    <property type="evidence" value="ECO:0007669"/>
    <property type="project" value="InterPro"/>
</dbReference>
<sequence length="140" mass="14940">MTISLPRQRGFTLIELMIVVVIIAVLAAIALPAYQQHVITTRRATAAACLTEMAQFMERHYTDNLTYVGGNPATATFQCRDDLVGQYTFAFVGAVTATGFTLGATPQGRQATRDTACGSLRMNQAGTKTVTGSAGVSTCW</sequence>
<dbReference type="PANTHER" id="PTHR30093">
    <property type="entry name" value="GENERAL SECRETION PATHWAY PROTEIN G"/>
    <property type="match status" value="1"/>
</dbReference>
<dbReference type="Pfam" id="PF07963">
    <property type="entry name" value="N_methyl"/>
    <property type="match status" value="1"/>
</dbReference>
<feature type="transmembrane region" description="Helical" evidence="2">
    <location>
        <begin position="12"/>
        <end position="34"/>
    </location>
</feature>
<comment type="caution">
    <text evidence="3">The sequence shown here is derived from an EMBL/GenBank/DDBJ whole genome shotgun (WGS) entry which is preliminary data.</text>
</comment>
<keyword evidence="4" id="KW-1185">Reference proteome</keyword>
<dbReference type="PANTHER" id="PTHR30093:SF47">
    <property type="entry name" value="TYPE IV PILUS NON-CORE MINOR PILIN PILE"/>
    <property type="match status" value="1"/>
</dbReference>
<dbReference type="GO" id="GO:0043683">
    <property type="term" value="P:type IV pilus assembly"/>
    <property type="evidence" value="ECO:0007669"/>
    <property type="project" value="InterPro"/>
</dbReference>
<dbReference type="AlphaFoldDB" id="A0A5C4RRB3"/>
<dbReference type="EMBL" id="SMDR01000002">
    <property type="protein sequence ID" value="TNJ33588.1"/>
    <property type="molecule type" value="Genomic_DNA"/>
</dbReference>
<dbReference type="Proteomes" id="UP000305760">
    <property type="component" value="Unassembled WGS sequence"/>
</dbReference>
<accession>A0A5C4RRB3</accession>
<dbReference type="InterPro" id="IPR045584">
    <property type="entry name" value="Pilin-like"/>
</dbReference>
<organism evidence="3 4">
    <name type="scientific">Arenimonas terrae</name>
    <dbReference type="NCBI Taxonomy" id="2546226"/>
    <lineage>
        <taxon>Bacteria</taxon>
        <taxon>Pseudomonadati</taxon>
        <taxon>Pseudomonadota</taxon>
        <taxon>Gammaproteobacteria</taxon>
        <taxon>Lysobacterales</taxon>
        <taxon>Lysobacteraceae</taxon>
        <taxon>Arenimonas</taxon>
    </lineage>
</organism>
<protein>
    <submittedName>
        <fullName evidence="3">Type IV pilin protein</fullName>
    </submittedName>
</protein>
<dbReference type="InterPro" id="IPR031982">
    <property type="entry name" value="PilE-like"/>
</dbReference>
<dbReference type="Pfam" id="PF16732">
    <property type="entry name" value="ComP_DUS"/>
    <property type="match status" value="1"/>
</dbReference>
<evidence type="ECO:0000313" key="3">
    <source>
        <dbReference type="EMBL" id="TNJ33588.1"/>
    </source>
</evidence>
<dbReference type="PRINTS" id="PR00813">
    <property type="entry name" value="BCTERIALGSPG"/>
</dbReference>
<reference evidence="3 4" key="1">
    <citation type="submission" date="2019-03" db="EMBL/GenBank/DDBJ databases">
        <title>Arenimonas daejeonensis sp. nov., isolated from compost.</title>
        <authorList>
            <person name="Jeon C.O."/>
        </authorList>
    </citation>
    <scope>NUCLEOTIDE SEQUENCE [LARGE SCALE GENOMIC DNA]</scope>
    <source>
        <strain evidence="3 4">R29</strain>
    </source>
</reference>
<dbReference type="InterPro" id="IPR012902">
    <property type="entry name" value="N_methyl_site"/>
</dbReference>
<dbReference type="InterPro" id="IPR000983">
    <property type="entry name" value="Bac_GSPG_pilin"/>
</dbReference>
<dbReference type="RefSeq" id="WP_139448148.1">
    <property type="nucleotide sequence ID" value="NZ_SMDR01000002.1"/>
</dbReference>
<proteinExistence type="predicted"/>
<dbReference type="Gene3D" id="3.30.700.10">
    <property type="entry name" value="Glycoprotein, Type 4 Pilin"/>
    <property type="match status" value="1"/>
</dbReference>
<keyword evidence="2" id="KW-0472">Membrane</keyword>
<name>A0A5C4RRB3_9GAMM</name>
<evidence type="ECO:0000256" key="2">
    <source>
        <dbReference type="SAM" id="Phobius"/>
    </source>
</evidence>
<keyword evidence="2" id="KW-1133">Transmembrane helix</keyword>
<dbReference type="SUPFAM" id="SSF54523">
    <property type="entry name" value="Pili subunits"/>
    <property type="match status" value="1"/>
</dbReference>
<keyword evidence="2" id="KW-0812">Transmembrane</keyword>
<gene>
    <name evidence="3" type="ORF">E1B00_09575</name>
</gene>
<keyword evidence="1" id="KW-0488">Methylation</keyword>
<dbReference type="OrthoDB" id="5296638at2"/>
<evidence type="ECO:0000256" key="1">
    <source>
        <dbReference type="ARBA" id="ARBA00022481"/>
    </source>
</evidence>
<dbReference type="PROSITE" id="PS00409">
    <property type="entry name" value="PROKAR_NTER_METHYL"/>
    <property type="match status" value="1"/>
</dbReference>
<evidence type="ECO:0000313" key="4">
    <source>
        <dbReference type="Proteomes" id="UP000305760"/>
    </source>
</evidence>
<dbReference type="GO" id="GO:0015627">
    <property type="term" value="C:type II protein secretion system complex"/>
    <property type="evidence" value="ECO:0007669"/>
    <property type="project" value="InterPro"/>
</dbReference>
<dbReference type="NCBIfam" id="TIGR02532">
    <property type="entry name" value="IV_pilin_GFxxxE"/>
    <property type="match status" value="1"/>
</dbReference>